<feature type="compositionally biased region" description="Basic and acidic residues" evidence="1">
    <location>
        <begin position="512"/>
        <end position="523"/>
    </location>
</feature>
<feature type="region of interest" description="Disordered" evidence="1">
    <location>
        <begin position="498"/>
        <end position="548"/>
    </location>
</feature>
<organism evidence="2 3">
    <name type="scientific">Dactylosporangium darangshiense</name>
    <dbReference type="NCBI Taxonomy" id="579108"/>
    <lineage>
        <taxon>Bacteria</taxon>
        <taxon>Bacillati</taxon>
        <taxon>Actinomycetota</taxon>
        <taxon>Actinomycetes</taxon>
        <taxon>Micromonosporales</taxon>
        <taxon>Micromonosporaceae</taxon>
        <taxon>Dactylosporangium</taxon>
    </lineage>
</organism>
<dbReference type="EMBL" id="BAABAT010000037">
    <property type="protein sequence ID" value="GAA4259803.1"/>
    <property type="molecule type" value="Genomic_DNA"/>
</dbReference>
<proteinExistence type="predicted"/>
<sequence>MTRRTDRVRLRRETGLRERVTASAETRDLAAAERALQLEQAAIRRAEAKLLGQPRADRRGGYGRAAGRVGWPLRLPPLVTTSAQLCSVYPFVADPGLPVDGPLVGLEVFSRAAFTFSVHELYRARLITSPNVVVTGEIGSAKSSLLKCLAARGVPFGTRCYVVDVKGEYDGLADLIGIRSVRIGPGLGTIMNPLAGIRRDPNLPVEQWLQIQRTRRLLLLEGLLEIQLGGPLQEAERALISYAVDAVTGADTAVDPDRQATPTLSTVLDAMGDPDRWQHQLQRLNYPLEQFVADSRRVRLALQRLVTGALGGLFDGAGTGAGTRLDFTQAGAVLDLRAIRTSDQMTAMAMSCAQAWLEAELSRPDAPPRMCIYDEFALVARHLPLVRRMREQLKLARALGVANVLAFHRFSDLAASGSADSEQVRIARGLIEDTGVRISYRQAAGSLEQAREFLGTTDVETDLLRYLRQGVGLWRIGTRPFVVKHQLSTAERAMVATDSRMETVPGVDDLPDLDHAPEGDRQRRGNAPAPDAAAGDERRSAAAPIGVA</sequence>
<evidence type="ECO:0008006" key="4">
    <source>
        <dbReference type="Google" id="ProtNLM"/>
    </source>
</evidence>
<dbReference type="Gene3D" id="3.40.50.300">
    <property type="entry name" value="P-loop containing nucleotide triphosphate hydrolases"/>
    <property type="match status" value="2"/>
</dbReference>
<dbReference type="RefSeq" id="WP_345136706.1">
    <property type="nucleotide sequence ID" value="NZ_BAABAT010000037.1"/>
</dbReference>
<keyword evidence="3" id="KW-1185">Reference proteome</keyword>
<evidence type="ECO:0000313" key="2">
    <source>
        <dbReference type="EMBL" id="GAA4259803.1"/>
    </source>
</evidence>
<dbReference type="InterPro" id="IPR027417">
    <property type="entry name" value="P-loop_NTPase"/>
</dbReference>
<dbReference type="Proteomes" id="UP001500620">
    <property type="component" value="Unassembled WGS sequence"/>
</dbReference>
<accession>A0ABP8DMR7</accession>
<comment type="caution">
    <text evidence="2">The sequence shown here is derived from an EMBL/GenBank/DDBJ whole genome shotgun (WGS) entry which is preliminary data.</text>
</comment>
<name>A0ABP8DMR7_9ACTN</name>
<protein>
    <recommendedName>
        <fullName evidence="4">ATP-binding protein</fullName>
    </recommendedName>
</protein>
<reference evidence="3" key="1">
    <citation type="journal article" date="2019" name="Int. J. Syst. Evol. Microbiol.">
        <title>The Global Catalogue of Microorganisms (GCM) 10K type strain sequencing project: providing services to taxonomists for standard genome sequencing and annotation.</title>
        <authorList>
            <consortium name="The Broad Institute Genomics Platform"/>
            <consortium name="The Broad Institute Genome Sequencing Center for Infectious Disease"/>
            <person name="Wu L."/>
            <person name="Ma J."/>
        </authorList>
    </citation>
    <scope>NUCLEOTIDE SEQUENCE [LARGE SCALE GENOMIC DNA]</scope>
    <source>
        <strain evidence="3">JCM 17441</strain>
    </source>
</reference>
<gene>
    <name evidence="2" type="ORF">GCM10022255_085910</name>
</gene>
<dbReference type="SUPFAM" id="SSF52540">
    <property type="entry name" value="P-loop containing nucleoside triphosphate hydrolases"/>
    <property type="match status" value="1"/>
</dbReference>
<evidence type="ECO:0000256" key="1">
    <source>
        <dbReference type="SAM" id="MobiDB-lite"/>
    </source>
</evidence>
<evidence type="ECO:0000313" key="3">
    <source>
        <dbReference type="Proteomes" id="UP001500620"/>
    </source>
</evidence>